<gene>
    <name evidence="2" type="ORF">E2C01_052589</name>
</gene>
<sequence>MLGRIMLLISLVTTVGCLKIMNAKQLPFPGGVAAAELLKIKGERSCSIIFVIDDSTPFSTIVNDLWGTLQQQQQQQSTTLFQGKAGNKNTNMTQHLSQLVPLARRVRLLSFCSMVVVVSQDPDFLFTFAEWSLKGRLLVWATKLVVVTRLPLLKVQDLLPVHWTFSMMNTIFLNIKGEAPDEK</sequence>
<keyword evidence="3" id="KW-1185">Reference proteome</keyword>
<dbReference type="EMBL" id="VSRR010015807">
    <property type="protein sequence ID" value="MPC58582.1"/>
    <property type="molecule type" value="Genomic_DNA"/>
</dbReference>
<evidence type="ECO:0000313" key="3">
    <source>
        <dbReference type="Proteomes" id="UP000324222"/>
    </source>
</evidence>
<organism evidence="2 3">
    <name type="scientific">Portunus trituberculatus</name>
    <name type="common">Swimming crab</name>
    <name type="synonym">Neptunus trituberculatus</name>
    <dbReference type="NCBI Taxonomy" id="210409"/>
    <lineage>
        <taxon>Eukaryota</taxon>
        <taxon>Metazoa</taxon>
        <taxon>Ecdysozoa</taxon>
        <taxon>Arthropoda</taxon>
        <taxon>Crustacea</taxon>
        <taxon>Multicrustacea</taxon>
        <taxon>Malacostraca</taxon>
        <taxon>Eumalacostraca</taxon>
        <taxon>Eucarida</taxon>
        <taxon>Decapoda</taxon>
        <taxon>Pleocyemata</taxon>
        <taxon>Brachyura</taxon>
        <taxon>Eubrachyura</taxon>
        <taxon>Portunoidea</taxon>
        <taxon>Portunidae</taxon>
        <taxon>Portuninae</taxon>
        <taxon>Portunus</taxon>
    </lineage>
</organism>
<accession>A0A5B7GI33</accession>
<dbReference type="OrthoDB" id="6358158at2759"/>
<name>A0A5B7GI33_PORTR</name>
<comment type="caution">
    <text evidence="2">The sequence shown here is derived from an EMBL/GenBank/DDBJ whole genome shotgun (WGS) entry which is preliminary data.</text>
</comment>
<dbReference type="AlphaFoldDB" id="A0A5B7GI33"/>
<dbReference type="Proteomes" id="UP000324222">
    <property type="component" value="Unassembled WGS sequence"/>
</dbReference>
<protein>
    <submittedName>
        <fullName evidence="2">Uncharacterized protein</fullName>
    </submittedName>
</protein>
<proteinExistence type="predicted"/>
<reference evidence="2 3" key="1">
    <citation type="submission" date="2019-05" db="EMBL/GenBank/DDBJ databases">
        <title>Another draft genome of Portunus trituberculatus and its Hox gene families provides insights of decapod evolution.</title>
        <authorList>
            <person name="Jeong J.-H."/>
            <person name="Song I."/>
            <person name="Kim S."/>
            <person name="Choi T."/>
            <person name="Kim D."/>
            <person name="Ryu S."/>
            <person name="Kim W."/>
        </authorList>
    </citation>
    <scope>NUCLEOTIDE SEQUENCE [LARGE SCALE GENOMIC DNA]</scope>
    <source>
        <tissue evidence="2">Muscle</tissue>
    </source>
</reference>
<evidence type="ECO:0000256" key="1">
    <source>
        <dbReference type="SAM" id="SignalP"/>
    </source>
</evidence>
<keyword evidence="1" id="KW-0732">Signal</keyword>
<feature type="chain" id="PRO_5022840819" evidence="1">
    <location>
        <begin position="18"/>
        <end position="183"/>
    </location>
</feature>
<dbReference type="PROSITE" id="PS51257">
    <property type="entry name" value="PROKAR_LIPOPROTEIN"/>
    <property type="match status" value="1"/>
</dbReference>
<evidence type="ECO:0000313" key="2">
    <source>
        <dbReference type="EMBL" id="MPC58582.1"/>
    </source>
</evidence>
<feature type="signal peptide" evidence="1">
    <location>
        <begin position="1"/>
        <end position="17"/>
    </location>
</feature>